<reference evidence="4" key="1">
    <citation type="journal article" date="2015" name="Nat. Genet.">
        <title>The genome and transcriptome of the zoonotic hookworm Ancylostoma ceylanicum identify infection-specific gene families.</title>
        <authorList>
            <person name="Schwarz E.M."/>
            <person name="Hu Y."/>
            <person name="Antoshechkin I."/>
            <person name="Miller M.M."/>
            <person name="Sternberg P.W."/>
            <person name="Aroian R.V."/>
        </authorList>
    </citation>
    <scope>NUCLEOTIDE SEQUENCE</scope>
    <source>
        <strain evidence="4">HY135</strain>
    </source>
</reference>
<feature type="region of interest" description="Disordered" evidence="1">
    <location>
        <begin position="1"/>
        <end position="35"/>
    </location>
</feature>
<feature type="region of interest" description="Disordered" evidence="1">
    <location>
        <begin position="345"/>
        <end position="374"/>
    </location>
</feature>
<name>A0A016SDN8_9BILA</name>
<feature type="compositionally biased region" description="Polar residues" evidence="1">
    <location>
        <begin position="906"/>
        <end position="928"/>
    </location>
</feature>
<feature type="compositionally biased region" description="Polar residues" evidence="1">
    <location>
        <begin position="256"/>
        <end position="274"/>
    </location>
</feature>
<protein>
    <recommendedName>
        <fullName evidence="2">C2H2-type domain-containing protein</fullName>
    </recommendedName>
</protein>
<feature type="compositionally biased region" description="Polar residues" evidence="1">
    <location>
        <begin position="1585"/>
        <end position="1597"/>
    </location>
</feature>
<accession>A0A016SDN8</accession>
<feature type="region of interest" description="Disordered" evidence="1">
    <location>
        <begin position="1495"/>
        <end position="1532"/>
    </location>
</feature>
<feature type="domain" description="C2H2-type" evidence="2">
    <location>
        <begin position="1958"/>
        <end position="1979"/>
    </location>
</feature>
<feature type="compositionally biased region" description="Polar residues" evidence="1">
    <location>
        <begin position="1215"/>
        <end position="1232"/>
    </location>
</feature>
<dbReference type="InterPro" id="IPR013087">
    <property type="entry name" value="Znf_C2H2_type"/>
</dbReference>
<evidence type="ECO:0000256" key="1">
    <source>
        <dbReference type="SAM" id="MobiDB-lite"/>
    </source>
</evidence>
<feature type="compositionally biased region" description="Basic and acidic residues" evidence="1">
    <location>
        <begin position="931"/>
        <end position="957"/>
    </location>
</feature>
<sequence>MRGVPAQSADMPETALGSSGPRPPLSPSTMDPECKNERTHTEFISEHSSFNRCQSSTTMVKDLSPAQLSALWLLHDRHTTRHAVEKAIELGLPLWKEAVHLARACHRSNMDLAGGAYYVVGSDFIDNEDSSQYAYHELGRYPDVIACDLSQNHQSERLNCDISAGCLLYPSTSREELAHSSASISVDDATNPFESDRNKHIQLLLGGVSSTELENFQSEKSSLEICEISDDNESICTRSCVEASTTPISEEANDAANGSSVMKENESQSVQLVSEKSRSQDETTAPHAGSTLGRKPSGSESEEDRYDFSKLDAQMPRFCEVPSTLPTRSLKLMDRTEFERRLMSELEQQREEKHSSIRSKSPSGDSEAEGSHHSGAMEIDDAVSQLAPDMEMNEVISKLMKEDVAAEFSDAGTPSKKSKRHYVEPFDGDSSIAGSEFSDTNIDVNILYEISELRREEGASSPSSCSIDSGDVMPPDVCVWHPQSYTYNIDLITYFRSPSPLEEAVAVIAPKDYVELTVVAPKYEEVSTKVELAKKLPHSGAFARKRGGRCVEVSFNISASKDETSTLDCNINNPKQECEFSQTEHAVCCLEEAALNVEAPKDESCLLECHVNNINHASEHCEVVHVDSHHKCISLDTQGAKEESCLLGCQFTNGKDENWGCTIEREDHHSSTSYLETNASTTESCGLHVDVHSDRHASEKCEVKSKEPRVEIASFNTKAATLVEVNAVKSYKSEPSSKDCAFTHVDHLHSSASVSCKAPAFNHVDTSQALRNNIHNTEVCSAILTDVFRANTSFSCSVPKYENISSYWVLDILLGNSAVIVLKDKSIRKATYYCKAHDGHGKRKSPTVDDLARTRKRDDSLNEVLLLLEAGAMPSQYIEASPPRPPPLSKGKGRTRSHDVKGRMAPSTSSKCDTSNLQAQEELVTSSKIGYEIKTRQSSKSERASVPRPEDKLERSSVPRPESNLERSSVPPSEGSDLSASPDRLVICEDEDIIVQDDPVEVIQNLQDTSHAVANVLPERITPSIQTVPSVVETNIVEQGPSGAAEVVPNRRSLRKRVSEPVEAPVARKRSAKGHSEIKSTVSVAEEKRKVGEPKPLHQKLSIPEDSPVNVRDKVSRRMGRLSEAHTATPPPSTISPISNVVRKTGQVTRSPVTFERKRAQAQPSPAGPQEYVFREPIKDSLSKVAVVKRSAGDALTKTATKIEPKQHRKLEKSAPQTAQTSRDPGSSTTLIPPQISIAKIAKKPTSPVIEVRKELFTESSAAFVSIPCKASVGVQFTISSAESTSLSCHASPTKDARTFEQFDDTDTGLDILAEVAVSAAPHFCSPSVLESSTVDTVLSPAATTFRKGRRKTSAVEILPPRAAKALPEVETTTTVHHDKGTSSKVDVTLAKKHNLVTATESAGERTCEKKRQARSLPEPELLHHRPKRQKTNVEKAGAQKELSASRGAARPATTGRNRQGEQDSTRAQKRRIIIATERIDSSCAQVEDGVEAVIPTRLQSQTDTTPKPCKRRRTTEPEKSLPSGGRYPETTRAKVPAVMQLDKDVAPIAGKRTKIGGSIPREENAAVIVDTNQEIPTRKKSGRLSASQRISTSQNEAESRRRTTAACSSVPNVGSDDEVMFVESGFSRRRRKSLTPPILVVAVEVTSSFVPVKRDNNRSAEPITLPTYNVGEPVSLAVYSSDSAEVLNALALDIIIGEASALSAVNLATFAQFVLNLFDPVMPIFAPLADVEPSTLPANFTTIFERSTPLQFRHRLDYNSFNSMLLNRLPENGLHALTLDLRKVSMLKITKFVDTVKEAVEEICEELRTRKTLSKAEIKREIDLSGEVQQLITSRYVESMMKMADACSEARDVPTHVIADRFHLLLCGWTCFLQQGGVLRVRLQLCPGRSHPGIVDITTAWLDQIDTVLSRAQATKSMRTSAFAVSLAQEKTIVSKVWYQMASHTSTSCEDGSYIFCEECKLYFRNEDTDFIHNRVFHQKSRECEECYDMFHTLLGLDLHMVGSHKRNFAADL</sequence>
<feature type="region of interest" description="Disordered" evidence="1">
    <location>
        <begin position="1056"/>
        <end position="1106"/>
    </location>
</feature>
<keyword evidence="4" id="KW-1185">Reference proteome</keyword>
<organism evidence="3 4">
    <name type="scientific">Ancylostoma ceylanicum</name>
    <dbReference type="NCBI Taxonomy" id="53326"/>
    <lineage>
        <taxon>Eukaryota</taxon>
        <taxon>Metazoa</taxon>
        <taxon>Ecdysozoa</taxon>
        <taxon>Nematoda</taxon>
        <taxon>Chromadorea</taxon>
        <taxon>Rhabditida</taxon>
        <taxon>Rhabditina</taxon>
        <taxon>Rhabditomorpha</taxon>
        <taxon>Strongyloidea</taxon>
        <taxon>Ancylostomatidae</taxon>
        <taxon>Ancylostomatinae</taxon>
        <taxon>Ancylostoma</taxon>
    </lineage>
</organism>
<dbReference type="STRING" id="53326.A0A016SDN8"/>
<feature type="region of interest" description="Disordered" evidence="1">
    <location>
        <begin position="1397"/>
        <end position="1469"/>
    </location>
</feature>
<feature type="compositionally biased region" description="Basic and acidic residues" evidence="1">
    <location>
        <begin position="345"/>
        <end position="355"/>
    </location>
</feature>
<dbReference type="EMBL" id="JARK01001584">
    <property type="protein sequence ID" value="EYB88404.1"/>
    <property type="molecule type" value="Genomic_DNA"/>
</dbReference>
<gene>
    <name evidence="3" type="primary">Acey_s0248.g98</name>
    <name evidence="3" type="synonym">Acey-sdc-3</name>
    <name evidence="3" type="ORF">Y032_0248g98</name>
</gene>
<proteinExistence type="predicted"/>
<dbReference type="Proteomes" id="UP000024635">
    <property type="component" value="Unassembled WGS sequence"/>
</dbReference>
<dbReference type="OrthoDB" id="5816235at2759"/>
<comment type="caution">
    <text evidence="3">The sequence shown here is derived from an EMBL/GenBank/DDBJ whole genome shotgun (WGS) entry which is preliminary data.</text>
</comment>
<feature type="compositionally biased region" description="Basic and acidic residues" evidence="1">
    <location>
        <begin position="1085"/>
        <end position="1096"/>
    </location>
</feature>
<dbReference type="PROSITE" id="PS00028">
    <property type="entry name" value="ZINC_FINGER_C2H2_1"/>
    <property type="match status" value="2"/>
</dbReference>
<evidence type="ECO:0000313" key="3">
    <source>
        <dbReference type="EMBL" id="EYB88404.1"/>
    </source>
</evidence>
<feature type="region of interest" description="Disordered" evidence="1">
    <location>
        <begin position="1579"/>
        <end position="1611"/>
    </location>
</feature>
<feature type="region of interest" description="Disordered" evidence="1">
    <location>
        <begin position="1201"/>
        <end position="1233"/>
    </location>
</feature>
<feature type="region of interest" description="Disordered" evidence="1">
    <location>
        <begin position="876"/>
        <end position="983"/>
    </location>
</feature>
<evidence type="ECO:0000313" key="4">
    <source>
        <dbReference type="Proteomes" id="UP000024635"/>
    </source>
</evidence>
<feature type="compositionally biased region" description="Polar residues" evidence="1">
    <location>
        <begin position="966"/>
        <end position="979"/>
    </location>
</feature>
<feature type="region of interest" description="Disordered" evidence="1">
    <location>
        <begin position="247"/>
        <end position="306"/>
    </location>
</feature>
<evidence type="ECO:0000259" key="2">
    <source>
        <dbReference type="PROSITE" id="PS00028"/>
    </source>
</evidence>
<feature type="domain" description="C2H2-type" evidence="2">
    <location>
        <begin position="1985"/>
        <end position="2006"/>
    </location>
</feature>